<reference evidence="1" key="1">
    <citation type="journal article" date="2021" name="Proc. Natl. Acad. Sci. U.S.A.">
        <title>A Catalog of Tens of Thousands of Viruses from Human Metagenomes Reveals Hidden Associations with Chronic Diseases.</title>
        <authorList>
            <person name="Tisza M.J."/>
            <person name="Buck C.B."/>
        </authorList>
    </citation>
    <scope>NUCLEOTIDE SEQUENCE</scope>
    <source>
        <strain evidence="1">CtzyE57</strain>
    </source>
</reference>
<protein>
    <submittedName>
        <fullName evidence="1">Tail connector protein</fullName>
    </submittedName>
</protein>
<sequence>MTMTEKINMLNILAGESLSESMASAYLTLAGQKILQKAFPFDHTQTRVPERYELLQLEIAAHMYLKRGAEGETSHSENGVSRHYEAASVPDSMLKQVIPHAKVVSGD</sequence>
<accession>A0A8S5SGU7</accession>
<proteinExistence type="predicted"/>
<name>A0A8S5SGU7_9CAUD</name>
<organism evidence="1">
    <name type="scientific">Siphoviridae sp. ctzyE57</name>
    <dbReference type="NCBI Taxonomy" id="2827982"/>
    <lineage>
        <taxon>Viruses</taxon>
        <taxon>Duplodnaviria</taxon>
        <taxon>Heunggongvirae</taxon>
        <taxon>Uroviricota</taxon>
        <taxon>Caudoviricetes</taxon>
    </lineage>
</organism>
<evidence type="ECO:0000313" key="1">
    <source>
        <dbReference type="EMBL" id="DAF50152.1"/>
    </source>
</evidence>
<dbReference type="EMBL" id="BK032592">
    <property type="protein sequence ID" value="DAF50152.1"/>
    <property type="molecule type" value="Genomic_DNA"/>
</dbReference>
<dbReference type="Pfam" id="PF05135">
    <property type="entry name" value="Phage_connect_1"/>
    <property type="match status" value="1"/>
</dbReference>
<dbReference type="InterPro" id="IPR021146">
    <property type="entry name" value="Phage_gp6-like_head-tail"/>
</dbReference>